<protein>
    <submittedName>
        <fullName evidence="1">Uncharacterized protein</fullName>
    </submittedName>
</protein>
<evidence type="ECO:0000313" key="1">
    <source>
        <dbReference type="EMBL" id="PPR06678.1"/>
    </source>
</evidence>
<accession>A0A409YUN8</accession>
<keyword evidence="2" id="KW-1185">Reference proteome</keyword>
<evidence type="ECO:0000313" key="2">
    <source>
        <dbReference type="Proteomes" id="UP000284842"/>
    </source>
</evidence>
<proteinExistence type="predicted"/>
<name>A0A409YUN8_9AGAR</name>
<dbReference type="EMBL" id="NHTK01000599">
    <property type="protein sequence ID" value="PPR06678.1"/>
    <property type="molecule type" value="Genomic_DNA"/>
</dbReference>
<feature type="non-terminal residue" evidence="1">
    <location>
        <position position="1"/>
    </location>
</feature>
<dbReference type="Proteomes" id="UP000284842">
    <property type="component" value="Unassembled WGS sequence"/>
</dbReference>
<gene>
    <name evidence="1" type="ORF">CVT24_012971</name>
</gene>
<dbReference type="OrthoDB" id="5424058at2759"/>
<reference evidence="1 2" key="1">
    <citation type="journal article" date="2018" name="Evol. Lett.">
        <title>Horizontal gene cluster transfer increased hallucinogenic mushroom diversity.</title>
        <authorList>
            <person name="Reynolds H.T."/>
            <person name="Vijayakumar V."/>
            <person name="Gluck-Thaler E."/>
            <person name="Korotkin H.B."/>
            <person name="Matheny P.B."/>
            <person name="Slot J.C."/>
        </authorList>
    </citation>
    <scope>NUCLEOTIDE SEQUENCE [LARGE SCALE GENOMIC DNA]</scope>
    <source>
        <strain evidence="1 2">2629</strain>
    </source>
</reference>
<dbReference type="InParanoid" id="A0A409YUN8"/>
<comment type="caution">
    <text evidence="1">The sequence shown here is derived from an EMBL/GenBank/DDBJ whole genome shotgun (WGS) entry which is preliminary data.</text>
</comment>
<dbReference type="STRING" id="181874.A0A409YUN8"/>
<dbReference type="AlphaFoldDB" id="A0A409YUN8"/>
<sequence>VQSTEGQLTVVESTNLQPTVGQIPVDCHPTGAVDRGSTDCRTNIQKICKYLKDKRIQQYHPQRENNNDCLSVCDLIQEGAAYADSLSAFRTFTHAKHQWTMEAAVAEDEDNIEGSINLGSIFEPDYEDLLMDQDEYPFQPKLDSYVLHVNNIIDEFSDSS</sequence>
<organism evidence="1 2">
    <name type="scientific">Panaeolus cyanescens</name>
    <dbReference type="NCBI Taxonomy" id="181874"/>
    <lineage>
        <taxon>Eukaryota</taxon>
        <taxon>Fungi</taxon>
        <taxon>Dikarya</taxon>
        <taxon>Basidiomycota</taxon>
        <taxon>Agaricomycotina</taxon>
        <taxon>Agaricomycetes</taxon>
        <taxon>Agaricomycetidae</taxon>
        <taxon>Agaricales</taxon>
        <taxon>Agaricineae</taxon>
        <taxon>Galeropsidaceae</taxon>
        <taxon>Panaeolus</taxon>
    </lineage>
</organism>